<feature type="region of interest" description="Disordered" evidence="1">
    <location>
        <begin position="47"/>
        <end position="67"/>
    </location>
</feature>
<feature type="region of interest" description="Disordered" evidence="1">
    <location>
        <begin position="175"/>
        <end position="224"/>
    </location>
</feature>
<evidence type="ECO:0000313" key="2">
    <source>
        <dbReference type="EMBL" id="CAE0355357.1"/>
    </source>
</evidence>
<sequence length="224" mass="25315">MHPRPFHSQLFPESSQTSVSRPVLAIQNFAAVLGFDAAQIHIKPSGEENVEMKEAEMGDAEDAEERKQVVVRVEEGVKKEQEVGEMDTQLPPAISQRYKVKKNAKKRTVEPTESQGVMGKIDQIAEKVKEEIFEHEEGKKAKKRDKKKVLKSKFENEERLDGEEWKDMLNKCKSKIGNRLTMTSNPNPKSSQGKGRRFKRNPGKKPSSTGKPKGNRFAGLESNK</sequence>
<feature type="compositionally biased region" description="Basic residues" evidence="1">
    <location>
        <begin position="194"/>
        <end position="203"/>
    </location>
</feature>
<proteinExistence type="predicted"/>
<gene>
    <name evidence="2" type="ORF">EHAR0213_LOCUS14274</name>
</gene>
<accession>A0A7S3NDV5</accession>
<feature type="compositionally biased region" description="Basic and acidic residues" evidence="1">
    <location>
        <begin position="47"/>
        <end position="56"/>
    </location>
</feature>
<protein>
    <submittedName>
        <fullName evidence="2">Uncharacterized protein</fullName>
    </submittedName>
</protein>
<feature type="compositionally biased region" description="Polar residues" evidence="1">
    <location>
        <begin position="180"/>
        <end position="193"/>
    </location>
</feature>
<reference evidence="2" key="1">
    <citation type="submission" date="2021-01" db="EMBL/GenBank/DDBJ databases">
        <authorList>
            <person name="Corre E."/>
            <person name="Pelletier E."/>
            <person name="Niang G."/>
            <person name="Scheremetjew M."/>
            <person name="Finn R."/>
            <person name="Kale V."/>
            <person name="Holt S."/>
            <person name="Cochrane G."/>
            <person name="Meng A."/>
            <person name="Brown T."/>
            <person name="Cohen L."/>
        </authorList>
    </citation>
    <scope>NUCLEOTIDE SEQUENCE</scope>
    <source>
        <strain evidence="2">FSP1.4</strain>
    </source>
</reference>
<dbReference type="AlphaFoldDB" id="A0A7S3NDV5"/>
<feature type="region of interest" description="Disordered" evidence="1">
    <location>
        <begin position="99"/>
        <end position="121"/>
    </location>
</feature>
<dbReference type="EMBL" id="HBII01034367">
    <property type="protein sequence ID" value="CAE0355357.1"/>
    <property type="molecule type" value="Transcribed_RNA"/>
</dbReference>
<evidence type="ECO:0000256" key="1">
    <source>
        <dbReference type="SAM" id="MobiDB-lite"/>
    </source>
</evidence>
<name>A0A7S3NDV5_9SPIT</name>
<organism evidence="2">
    <name type="scientific">Euplotes harpa</name>
    <dbReference type="NCBI Taxonomy" id="151035"/>
    <lineage>
        <taxon>Eukaryota</taxon>
        <taxon>Sar</taxon>
        <taxon>Alveolata</taxon>
        <taxon>Ciliophora</taxon>
        <taxon>Intramacronucleata</taxon>
        <taxon>Spirotrichea</taxon>
        <taxon>Hypotrichia</taxon>
        <taxon>Euplotida</taxon>
        <taxon>Euplotidae</taxon>
        <taxon>Euplotes</taxon>
    </lineage>
</organism>